<keyword evidence="1" id="KW-1133">Transmembrane helix</keyword>
<keyword evidence="1" id="KW-0812">Transmembrane</keyword>
<accession>A0A9W9ACG8</accession>
<dbReference type="AlphaFoldDB" id="A0A9W9ACG8"/>
<evidence type="ECO:0000313" key="2">
    <source>
        <dbReference type="EMBL" id="KAJ4477752.1"/>
    </source>
</evidence>
<feature type="transmembrane region" description="Helical" evidence="1">
    <location>
        <begin position="6"/>
        <end position="25"/>
    </location>
</feature>
<dbReference type="Proteomes" id="UP001150238">
    <property type="component" value="Unassembled WGS sequence"/>
</dbReference>
<dbReference type="EMBL" id="JANVFS010000018">
    <property type="protein sequence ID" value="KAJ4477752.1"/>
    <property type="molecule type" value="Genomic_DNA"/>
</dbReference>
<name>A0A9W9ACG8_9AGAR</name>
<reference evidence="2" key="1">
    <citation type="submission" date="2022-08" db="EMBL/GenBank/DDBJ databases">
        <authorList>
            <consortium name="DOE Joint Genome Institute"/>
            <person name="Min B."/>
            <person name="Riley R."/>
            <person name="Sierra-Patev S."/>
            <person name="Naranjo-Ortiz M."/>
            <person name="Looney B."/>
            <person name="Konkel Z."/>
            <person name="Slot J.C."/>
            <person name="Sakamoto Y."/>
            <person name="Steenwyk J.L."/>
            <person name="Rokas A."/>
            <person name="Carro J."/>
            <person name="Camarero S."/>
            <person name="Ferreira P."/>
            <person name="Molpeceres G."/>
            <person name="Ruiz-Duenas F.J."/>
            <person name="Serrano A."/>
            <person name="Henrissat B."/>
            <person name="Drula E."/>
            <person name="Hughes K.W."/>
            <person name="Mata J.L."/>
            <person name="Ishikawa N.K."/>
            <person name="Vargas-Isla R."/>
            <person name="Ushijima S."/>
            <person name="Smith C.A."/>
            <person name="Ahrendt S."/>
            <person name="Andreopoulos W."/>
            <person name="He G."/>
            <person name="Labutti K."/>
            <person name="Lipzen A."/>
            <person name="Ng V."/>
            <person name="Sandor L."/>
            <person name="Barry K."/>
            <person name="Martinez A.T."/>
            <person name="Xiao Y."/>
            <person name="Gibbons J.G."/>
            <person name="Terashima K."/>
            <person name="Hibbett D.S."/>
            <person name="Grigoriev I.V."/>
        </authorList>
    </citation>
    <scope>NUCLEOTIDE SEQUENCE</scope>
    <source>
        <strain evidence="2">Sp2 HRB7682 ss15</strain>
    </source>
</reference>
<gene>
    <name evidence="2" type="ORF">C8J55DRAFT_87759</name>
</gene>
<comment type="caution">
    <text evidence="2">The sequence shown here is derived from an EMBL/GenBank/DDBJ whole genome shotgun (WGS) entry which is preliminary data.</text>
</comment>
<reference evidence="2" key="2">
    <citation type="journal article" date="2023" name="Proc. Natl. Acad. Sci. U.S.A.">
        <title>A global phylogenomic analysis of the shiitake genus Lentinula.</title>
        <authorList>
            <person name="Sierra-Patev S."/>
            <person name="Min B."/>
            <person name="Naranjo-Ortiz M."/>
            <person name="Looney B."/>
            <person name="Konkel Z."/>
            <person name="Slot J.C."/>
            <person name="Sakamoto Y."/>
            <person name="Steenwyk J.L."/>
            <person name="Rokas A."/>
            <person name="Carro J."/>
            <person name="Camarero S."/>
            <person name="Ferreira P."/>
            <person name="Molpeceres G."/>
            <person name="Ruiz-Duenas F.J."/>
            <person name="Serrano A."/>
            <person name="Henrissat B."/>
            <person name="Drula E."/>
            <person name="Hughes K.W."/>
            <person name="Mata J.L."/>
            <person name="Ishikawa N.K."/>
            <person name="Vargas-Isla R."/>
            <person name="Ushijima S."/>
            <person name="Smith C.A."/>
            <person name="Donoghue J."/>
            <person name="Ahrendt S."/>
            <person name="Andreopoulos W."/>
            <person name="He G."/>
            <person name="LaButti K."/>
            <person name="Lipzen A."/>
            <person name="Ng V."/>
            <person name="Riley R."/>
            <person name="Sandor L."/>
            <person name="Barry K."/>
            <person name="Martinez A.T."/>
            <person name="Xiao Y."/>
            <person name="Gibbons J.G."/>
            <person name="Terashima K."/>
            <person name="Grigoriev I.V."/>
            <person name="Hibbett D."/>
        </authorList>
    </citation>
    <scope>NUCLEOTIDE SEQUENCE</scope>
    <source>
        <strain evidence="2">Sp2 HRB7682 ss15</strain>
    </source>
</reference>
<sequence>MFCEEVSLLNSFAFCTSLFLVCYLTRAHLYLLKDYFGSFLQLLIRQRTSGSERRDPQPSGSIGLVQRISVIIISAIGSETLEAALRQIKFEQGEVSKTTLISLTFMDTYVFSIQYASPYDKFSSKKSNEQAICMSLMQMLSYDVDPS</sequence>
<evidence type="ECO:0000256" key="1">
    <source>
        <dbReference type="SAM" id="Phobius"/>
    </source>
</evidence>
<evidence type="ECO:0000313" key="3">
    <source>
        <dbReference type="Proteomes" id="UP001150238"/>
    </source>
</evidence>
<protein>
    <submittedName>
        <fullName evidence="2">Uncharacterized protein</fullName>
    </submittedName>
</protein>
<keyword evidence="1" id="KW-0472">Membrane</keyword>
<proteinExistence type="predicted"/>
<organism evidence="2 3">
    <name type="scientific">Lentinula lateritia</name>
    <dbReference type="NCBI Taxonomy" id="40482"/>
    <lineage>
        <taxon>Eukaryota</taxon>
        <taxon>Fungi</taxon>
        <taxon>Dikarya</taxon>
        <taxon>Basidiomycota</taxon>
        <taxon>Agaricomycotina</taxon>
        <taxon>Agaricomycetes</taxon>
        <taxon>Agaricomycetidae</taxon>
        <taxon>Agaricales</taxon>
        <taxon>Marasmiineae</taxon>
        <taxon>Omphalotaceae</taxon>
        <taxon>Lentinula</taxon>
    </lineage>
</organism>